<proteinExistence type="predicted"/>
<feature type="signal peptide" evidence="1">
    <location>
        <begin position="1"/>
        <end position="20"/>
    </location>
</feature>
<evidence type="ECO:0000313" key="3">
    <source>
        <dbReference type="Proteomes" id="UP000473574"/>
    </source>
</evidence>
<name>A0A6M0RZ41_9CYAN</name>
<reference evidence="2 3" key="1">
    <citation type="journal article" date="2020" name="Microb. Ecol.">
        <title>Ecogenomics of the Marine Benthic Filamentous Cyanobacterium Adonisia.</title>
        <authorList>
            <person name="Walter J.M."/>
            <person name="Coutinho F.H."/>
            <person name="Leomil L."/>
            <person name="Hargreaves P.I."/>
            <person name="Campeao M.E."/>
            <person name="Vieira V.V."/>
            <person name="Silva B.S."/>
            <person name="Fistarol G.O."/>
            <person name="Salomon P.S."/>
            <person name="Sawabe T."/>
            <person name="Mino S."/>
            <person name="Hosokawa M."/>
            <person name="Miyashita H."/>
            <person name="Maruyama F."/>
            <person name="van Verk M.C."/>
            <person name="Dutilh B.E."/>
            <person name="Thompson C.C."/>
            <person name="Thompson F.L."/>
        </authorList>
    </citation>
    <scope>NUCLEOTIDE SEQUENCE [LARGE SCALE GENOMIC DNA]</scope>
    <source>
        <strain evidence="2 3">CCMR0082</strain>
    </source>
</reference>
<sequence length="207" mass="21963">MYINSSGKFTATLLASLVLAVGCAANPSSQSVDTTVTSDIQDSSAIATEVATTPNPCAGANPCAGPDTTVAVETIAPETQNIQYFADNSGLAIRGTDPVAYFTQGGPVAGSSEFTYTWNNATWQFVSAENRDLFAANPAQYAPQYGGYCAWAVSQGYTASIDPNAWKIVDGKLYLNYSRGVQRRWEQDIPGHISNANANWPGVLEES</sequence>
<evidence type="ECO:0000256" key="1">
    <source>
        <dbReference type="SAM" id="SignalP"/>
    </source>
</evidence>
<keyword evidence="1" id="KW-0732">Signal</keyword>
<dbReference type="NCBIfam" id="NF041384">
    <property type="entry name" value="YHS_seleno_dom"/>
    <property type="match status" value="1"/>
</dbReference>
<comment type="caution">
    <text evidence="2">The sequence shown here is derived from an EMBL/GenBank/DDBJ whole genome shotgun (WGS) entry which is preliminary data.</text>
</comment>
<accession>A0A6M0RZ41</accession>
<protein>
    <recommendedName>
        <fullName evidence="4">YHS domain-containing protein</fullName>
    </recommendedName>
</protein>
<evidence type="ECO:0008006" key="4">
    <source>
        <dbReference type="Google" id="ProtNLM"/>
    </source>
</evidence>
<feature type="chain" id="PRO_5026759931" description="YHS domain-containing protein" evidence="1">
    <location>
        <begin position="21"/>
        <end position="207"/>
    </location>
</feature>
<dbReference type="EMBL" id="QZCE01000001">
    <property type="protein sequence ID" value="NEZ61489.1"/>
    <property type="molecule type" value="Genomic_DNA"/>
</dbReference>
<dbReference type="Proteomes" id="UP000473574">
    <property type="component" value="Unassembled WGS sequence"/>
</dbReference>
<dbReference type="RefSeq" id="WP_163659326.1">
    <property type="nucleotide sequence ID" value="NZ_QZCE01000001.1"/>
</dbReference>
<organism evidence="2 3">
    <name type="scientific">Adonisia turfae CCMR0082</name>
    <dbReference type="NCBI Taxonomy" id="2304604"/>
    <lineage>
        <taxon>Bacteria</taxon>
        <taxon>Bacillati</taxon>
        <taxon>Cyanobacteriota</taxon>
        <taxon>Adonisia</taxon>
        <taxon>Adonisia turfae</taxon>
    </lineage>
</organism>
<gene>
    <name evidence="2" type="ORF">D0962_01645</name>
</gene>
<evidence type="ECO:0000313" key="2">
    <source>
        <dbReference type="EMBL" id="NEZ61489.1"/>
    </source>
</evidence>
<dbReference type="AlphaFoldDB" id="A0A6M0RZ41"/>